<organism evidence="1 2">
    <name type="scientific">Penicillium digitatum</name>
    <name type="common">Green mold</name>
    <dbReference type="NCBI Taxonomy" id="36651"/>
    <lineage>
        <taxon>Eukaryota</taxon>
        <taxon>Fungi</taxon>
        <taxon>Dikarya</taxon>
        <taxon>Ascomycota</taxon>
        <taxon>Pezizomycotina</taxon>
        <taxon>Eurotiomycetes</taxon>
        <taxon>Eurotiomycetidae</taxon>
        <taxon>Eurotiales</taxon>
        <taxon>Aspergillaceae</taxon>
        <taxon>Penicillium</taxon>
    </lineage>
</organism>
<gene>
    <name evidence="1" type="ORF">Pdw03_1492</name>
</gene>
<name>A0A7T7BNT3_PENDI</name>
<dbReference type="EMBL" id="CP060778">
    <property type="protein sequence ID" value="QQK46594.1"/>
    <property type="molecule type" value="Genomic_DNA"/>
</dbReference>
<proteinExistence type="predicted"/>
<protein>
    <submittedName>
        <fullName evidence="1">Uncharacterized protein</fullName>
    </submittedName>
</protein>
<evidence type="ECO:0000313" key="2">
    <source>
        <dbReference type="Proteomes" id="UP000595662"/>
    </source>
</evidence>
<sequence length="190" mass="20721">MENLDSRAGSEFDIEIERAMTQNSQETHKTDLDLHLDSGLRNECHTDVPKSDHTYLITDHPDLCPLGESRGDLDTALIPAEPQLHHADPPIASAVAPTDLLRWRRDNISSLGIYDETDKSPAPPEVSLTCRRVLPSPPTDVPARPSIETITQDESVIDDTTSGLENHGDQTGITTDGVATQIVQVNGTLN</sequence>
<dbReference type="Proteomes" id="UP000595662">
    <property type="component" value="Chromosome 5"/>
</dbReference>
<dbReference type="GeneID" id="90952277"/>
<evidence type="ECO:0000313" key="1">
    <source>
        <dbReference type="EMBL" id="QQK46594.1"/>
    </source>
</evidence>
<dbReference type="RefSeq" id="XP_065957651.1">
    <property type="nucleotide sequence ID" value="XM_066099924.1"/>
</dbReference>
<dbReference type="AlphaFoldDB" id="A0A7T7BNT3"/>
<accession>A0A7T7BNT3</accession>
<reference evidence="1 2" key="1">
    <citation type="submission" date="2020-08" db="EMBL/GenBank/DDBJ databases">
        <title>The completed genome sequence of the pathogenic ascomycete fungus Penicillium digitatum.</title>
        <authorList>
            <person name="Wang M."/>
        </authorList>
    </citation>
    <scope>NUCLEOTIDE SEQUENCE [LARGE SCALE GENOMIC DNA]</scope>
    <source>
        <strain evidence="1 2">PdW03</strain>
    </source>
</reference>